<organism evidence="2 3">
    <name type="scientific">Aegilops tauschii subsp. strangulata</name>
    <name type="common">Goatgrass</name>
    <dbReference type="NCBI Taxonomy" id="200361"/>
    <lineage>
        <taxon>Eukaryota</taxon>
        <taxon>Viridiplantae</taxon>
        <taxon>Streptophyta</taxon>
        <taxon>Embryophyta</taxon>
        <taxon>Tracheophyta</taxon>
        <taxon>Spermatophyta</taxon>
        <taxon>Magnoliopsida</taxon>
        <taxon>Liliopsida</taxon>
        <taxon>Poales</taxon>
        <taxon>Poaceae</taxon>
        <taxon>BOP clade</taxon>
        <taxon>Pooideae</taxon>
        <taxon>Triticodae</taxon>
        <taxon>Triticeae</taxon>
        <taxon>Triticinae</taxon>
        <taxon>Aegilops</taxon>
    </lineage>
</organism>
<reference evidence="3" key="1">
    <citation type="journal article" date="2014" name="Science">
        <title>Ancient hybridizations among the ancestral genomes of bread wheat.</title>
        <authorList>
            <consortium name="International Wheat Genome Sequencing Consortium,"/>
            <person name="Marcussen T."/>
            <person name="Sandve S.R."/>
            <person name="Heier L."/>
            <person name="Spannagl M."/>
            <person name="Pfeifer M."/>
            <person name="Jakobsen K.S."/>
            <person name="Wulff B.B."/>
            <person name="Steuernagel B."/>
            <person name="Mayer K.F."/>
            <person name="Olsen O.A."/>
        </authorList>
    </citation>
    <scope>NUCLEOTIDE SEQUENCE [LARGE SCALE GENOMIC DNA]</scope>
    <source>
        <strain evidence="3">cv. AL8/78</strain>
    </source>
</reference>
<sequence length="136" mass="14722">LRVSMDEIHVVRYDPGRWPAWEVVKDLGGSSVFIGKNSNPAVVRAAGAGAGAVPGVRPNCVYWINRQRVPMVCDVATGTSEPVVTPSPNGVCNGDCWYFDDDSTRNNCDEPGAPIAASIILHLQVINRELRTSLLF</sequence>
<dbReference type="EnsemblPlants" id="AET2Gv20146700.1">
    <property type="protein sequence ID" value="AET2Gv20146700.1"/>
    <property type="gene ID" value="AET2Gv20146700"/>
</dbReference>
<dbReference type="InterPro" id="IPR005174">
    <property type="entry name" value="KIB1-4_b-propeller"/>
</dbReference>
<reference evidence="2" key="4">
    <citation type="submission" date="2019-03" db="UniProtKB">
        <authorList>
            <consortium name="EnsemblPlants"/>
        </authorList>
    </citation>
    <scope>IDENTIFICATION</scope>
</reference>
<dbReference type="Pfam" id="PF03478">
    <property type="entry name" value="Beta-prop_KIB1-4"/>
    <property type="match status" value="1"/>
</dbReference>
<dbReference type="PANTHER" id="PTHR34708">
    <property type="entry name" value="OS07G0440000 PROTEIN"/>
    <property type="match status" value="1"/>
</dbReference>
<reference evidence="3" key="2">
    <citation type="journal article" date="2017" name="Nat. Plants">
        <title>The Aegilops tauschii genome reveals multiple impacts of transposons.</title>
        <authorList>
            <person name="Zhao G."/>
            <person name="Zou C."/>
            <person name="Li K."/>
            <person name="Wang K."/>
            <person name="Li T."/>
            <person name="Gao L."/>
            <person name="Zhang X."/>
            <person name="Wang H."/>
            <person name="Yang Z."/>
            <person name="Liu X."/>
            <person name="Jiang W."/>
            <person name="Mao L."/>
            <person name="Kong X."/>
            <person name="Jiao Y."/>
            <person name="Jia J."/>
        </authorList>
    </citation>
    <scope>NUCLEOTIDE SEQUENCE [LARGE SCALE GENOMIC DNA]</scope>
    <source>
        <strain evidence="3">cv. AL8/78</strain>
    </source>
</reference>
<reference evidence="2" key="5">
    <citation type="journal article" date="2021" name="G3 (Bethesda)">
        <title>Aegilops tauschii genome assembly Aet v5.0 features greater sequence contiguity and improved annotation.</title>
        <authorList>
            <person name="Wang L."/>
            <person name="Zhu T."/>
            <person name="Rodriguez J.C."/>
            <person name="Deal K.R."/>
            <person name="Dubcovsky J."/>
            <person name="McGuire P.E."/>
            <person name="Lux T."/>
            <person name="Spannagl M."/>
            <person name="Mayer K.F.X."/>
            <person name="Baldrich P."/>
            <person name="Meyers B.C."/>
            <person name="Huo N."/>
            <person name="Gu Y.Q."/>
            <person name="Zhou H."/>
            <person name="Devos K.M."/>
            <person name="Bennetzen J.L."/>
            <person name="Unver T."/>
            <person name="Budak H."/>
            <person name="Gulick P.J."/>
            <person name="Galiba G."/>
            <person name="Kalapos B."/>
            <person name="Nelson D.R."/>
            <person name="Li P."/>
            <person name="You F.M."/>
            <person name="Luo M.C."/>
            <person name="Dvorak J."/>
        </authorList>
    </citation>
    <scope>NUCLEOTIDE SEQUENCE [LARGE SCALE GENOMIC DNA]</scope>
    <source>
        <strain evidence="2">cv. AL8/78</strain>
    </source>
</reference>
<name>A0A453AID5_AEGTS</name>
<evidence type="ECO:0000313" key="3">
    <source>
        <dbReference type="Proteomes" id="UP000015105"/>
    </source>
</evidence>
<dbReference type="Proteomes" id="UP000015105">
    <property type="component" value="Chromosome 2D"/>
</dbReference>
<protein>
    <recommendedName>
        <fullName evidence="1">KIB1-4 beta-propeller domain-containing protein</fullName>
    </recommendedName>
</protein>
<dbReference type="PANTHER" id="PTHR34708:SF4">
    <property type="entry name" value="DUF295 DOMAIN-CONTAINING PROTEIN"/>
    <property type="match status" value="1"/>
</dbReference>
<accession>A0A453AID5</accession>
<dbReference type="Gramene" id="AET2Gv20146700.1">
    <property type="protein sequence ID" value="AET2Gv20146700.1"/>
    <property type="gene ID" value="AET2Gv20146700"/>
</dbReference>
<keyword evidence="3" id="KW-1185">Reference proteome</keyword>
<evidence type="ECO:0000259" key="1">
    <source>
        <dbReference type="Pfam" id="PF03478"/>
    </source>
</evidence>
<feature type="domain" description="KIB1-4 beta-propeller" evidence="1">
    <location>
        <begin position="7"/>
        <end position="65"/>
    </location>
</feature>
<proteinExistence type="predicted"/>
<reference evidence="2" key="3">
    <citation type="journal article" date="2017" name="Nature">
        <title>Genome sequence of the progenitor of the wheat D genome Aegilops tauschii.</title>
        <authorList>
            <person name="Luo M.C."/>
            <person name="Gu Y.Q."/>
            <person name="Puiu D."/>
            <person name="Wang H."/>
            <person name="Twardziok S.O."/>
            <person name="Deal K.R."/>
            <person name="Huo N."/>
            <person name="Zhu T."/>
            <person name="Wang L."/>
            <person name="Wang Y."/>
            <person name="McGuire P.E."/>
            <person name="Liu S."/>
            <person name="Long H."/>
            <person name="Ramasamy R.K."/>
            <person name="Rodriguez J.C."/>
            <person name="Van S.L."/>
            <person name="Yuan L."/>
            <person name="Wang Z."/>
            <person name="Xia Z."/>
            <person name="Xiao L."/>
            <person name="Anderson O.D."/>
            <person name="Ouyang S."/>
            <person name="Liang Y."/>
            <person name="Zimin A.V."/>
            <person name="Pertea G."/>
            <person name="Qi P."/>
            <person name="Bennetzen J.L."/>
            <person name="Dai X."/>
            <person name="Dawson M.W."/>
            <person name="Muller H.G."/>
            <person name="Kugler K."/>
            <person name="Rivarola-Duarte L."/>
            <person name="Spannagl M."/>
            <person name="Mayer K.F.X."/>
            <person name="Lu F.H."/>
            <person name="Bevan M.W."/>
            <person name="Leroy P."/>
            <person name="Li P."/>
            <person name="You F.M."/>
            <person name="Sun Q."/>
            <person name="Liu Z."/>
            <person name="Lyons E."/>
            <person name="Wicker T."/>
            <person name="Salzberg S.L."/>
            <person name="Devos K.M."/>
            <person name="Dvorak J."/>
        </authorList>
    </citation>
    <scope>NUCLEOTIDE SEQUENCE [LARGE SCALE GENOMIC DNA]</scope>
    <source>
        <strain evidence="2">cv. AL8/78</strain>
    </source>
</reference>
<evidence type="ECO:0000313" key="2">
    <source>
        <dbReference type="EnsemblPlants" id="AET2Gv20146700.1"/>
    </source>
</evidence>
<dbReference type="AlphaFoldDB" id="A0A453AID5"/>